<organism evidence="2 3">
    <name type="scientific">Pipistrellus kuhlii</name>
    <name type="common">Kuhl's pipistrelle</name>
    <dbReference type="NCBI Taxonomy" id="59472"/>
    <lineage>
        <taxon>Eukaryota</taxon>
        <taxon>Metazoa</taxon>
        <taxon>Chordata</taxon>
        <taxon>Craniata</taxon>
        <taxon>Vertebrata</taxon>
        <taxon>Euteleostomi</taxon>
        <taxon>Mammalia</taxon>
        <taxon>Eutheria</taxon>
        <taxon>Laurasiatheria</taxon>
        <taxon>Chiroptera</taxon>
        <taxon>Yangochiroptera</taxon>
        <taxon>Vespertilionidae</taxon>
        <taxon>Pipistrellus</taxon>
    </lineage>
</organism>
<dbReference type="Proteomes" id="UP000558488">
    <property type="component" value="Unassembled WGS sequence"/>
</dbReference>
<dbReference type="EMBL" id="JACAGB010000022">
    <property type="protein sequence ID" value="KAF6309058.1"/>
    <property type="molecule type" value="Genomic_DNA"/>
</dbReference>
<feature type="compositionally biased region" description="Pro residues" evidence="1">
    <location>
        <begin position="39"/>
        <end position="71"/>
    </location>
</feature>
<comment type="caution">
    <text evidence="2">The sequence shown here is derived from an EMBL/GenBank/DDBJ whole genome shotgun (WGS) entry which is preliminary data.</text>
</comment>
<protein>
    <submittedName>
        <fullName evidence="2">Uncharacterized protein</fullName>
    </submittedName>
</protein>
<feature type="region of interest" description="Disordered" evidence="1">
    <location>
        <begin position="1"/>
        <end position="104"/>
    </location>
</feature>
<name>A0A7J7U868_PIPKU</name>
<dbReference type="AlphaFoldDB" id="A0A7J7U868"/>
<keyword evidence="3" id="KW-1185">Reference proteome</keyword>
<evidence type="ECO:0000313" key="2">
    <source>
        <dbReference type="EMBL" id="KAF6309058.1"/>
    </source>
</evidence>
<reference evidence="2 3" key="1">
    <citation type="journal article" date="2020" name="Nature">
        <title>Six reference-quality genomes reveal evolution of bat adaptations.</title>
        <authorList>
            <person name="Jebb D."/>
            <person name="Huang Z."/>
            <person name="Pippel M."/>
            <person name="Hughes G.M."/>
            <person name="Lavrichenko K."/>
            <person name="Devanna P."/>
            <person name="Winkler S."/>
            <person name="Jermiin L.S."/>
            <person name="Skirmuntt E.C."/>
            <person name="Katzourakis A."/>
            <person name="Burkitt-Gray L."/>
            <person name="Ray D.A."/>
            <person name="Sullivan K.A.M."/>
            <person name="Roscito J.G."/>
            <person name="Kirilenko B.M."/>
            <person name="Davalos L.M."/>
            <person name="Corthals A.P."/>
            <person name="Power M.L."/>
            <person name="Jones G."/>
            <person name="Ransome R.D."/>
            <person name="Dechmann D.K.N."/>
            <person name="Locatelli A.G."/>
            <person name="Puechmaille S.J."/>
            <person name="Fedrigo O."/>
            <person name="Jarvis E.D."/>
            <person name="Hiller M."/>
            <person name="Vernes S.C."/>
            <person name="Myers E.W."/>
            <person name="Teeling E.C."/>
        </authorList>
    </citation>
    <scope>NUCLEOTIDE SEQUENCE [LARGE SCALE GENOMIC DNA]</scope>
    <source>
        <strain evidence="2">MPipKuh1</strain>
        <tissue evidence="2">Flight muscle</tissue>
    </source>
</reference>
<proteinExistence type="predicted"/>
<gene>
    <name evidence="2" type="ORF">mPipKuh1_009170</name>
</gene>
<accession>A0A7J7U868</accession>
<evidence type="ECO:0000256" key="1">
    <source>
        <dbReference type="SAM" id="MobiDB-lite"/>
    </source>
</evidence>
<sequence length="134" mass="13915">MLSWGDGPQLGHCSHPVQSGIREGQGRPWECPRCHTGPLCPPPPPPPLPPPPPPPPPPSPRPPPPPPPSPPLSLASSLSRPPPSQPHLDHRPFPVPAPGSSTAWGDAAAEGWFRIASSSPAGARPPVCLPDRAP</sequence>
<evidence type="ECO:0000313" key="3">
    <source>
        <dbReference type="Proteomes" id="UP000558488"/>
    </source>
</evidence>